<keyword evidence="5" id="KW-0769">Symport</keyword>
<feature type="transmembrane region" description="Helical" evidence="12">
    <location>
        <begin position="215"/>
        <end position="234"/>
    </location>
</feature>
<evidence type="ECO:0000256" key="2">
    <source>
        <dbReference type="ARBA" id="ARBA00008586"/>
    </source>
</evidence>
<keyword evidence="9" id="KW-0739">Sodium transport</keyword>
<evidence type="ECO:0000256" key="7">
    <source>
        <dbReference type="ARBA" id="ARBA00023053"/>
    </source>
</evidence>
<feature type="transmembrane region" description="Helical" evidence="12">
    <location>
        <begin position="148"/>
        <end position="166"/>
    </location>
</feature>
<protein>
    <recommendedName>
        <fullName evidence="11">Putative inorganic phosphate cotransporter</fullName>
    </recommendedName>
</protein>
<name>A0A6J1N1G3_BICAN</name>
<evidence type="ECO:0000256" key="3">
    <source>
        <dbReference type="ARBA" id="ARBA00022448"/>
    </source>
</evidence>
<dbReference type="KEGG" id="bany:112047717"/>
<dbReference type="GeneID" id="112047717"/>
<keyword evidence="4 12" id="KW-0812">Transmembrane</keyword>
<dbReference type="OrthoDB" id="2985014at2759"/>
<evidence type="ECO:0000259" key="13">
    <source>
        <dbReference type="PROSITE" id="PS50850"/>
    </source>
</evidence>
<dbReference type="GO" id="GO:0006820">
    <property type="term" value="P:monoatomic anion transport"/>
    <property type="evidence" value="ECO:0007669"/>
    <property type="project" value="TreeGrafter"/>
</dbReference>
<dbReference type="PANTHER" id="PTHR11662">
    <property type="entry name" value="SOLUTE CARRIER FAMILY 17"/>
    <property type="match status" value="1"/>
</dbReference>
<feature type="transmembrane region" description="Helical" evidence="12">
    <location>
        <begin position="273"/>
        <end position="297"/>
    </location>
</feature>
<dbReference type="Gene3D" id="1.20.1250.20">
    <property type="entry name" value="MFS general substrate transporter like domains"/>
    <property type="match status" value="2"/>
</dbReference>
<feature type="transmembrane region" description="Helical" evidence="12">
    <location>
        <begin position="317"/>
        <end position="341"/>
    </location>
</feature>
<evidence type="ECO:0000256" key="4">
    <source>
        <dbReference type="ARBA" id="ARBA00022692"/>
    </source>
</evidence>
<feature type="transmembrane region" description="Helical" evidence="12">
    <location>
        <begin position="123"/>
        <end position="142"/>
    </location>
</feature>
<feature type="transmembrane region" description="Helical" evidence="12">
    <location>
        <begin position="414"/>
        <end position="437"/>
    </location>
</feature>
<keyword evidence="9" id="KW-0406">Ion transport</keyword>
<evidence type="ECO:0000256" key="11">
    <source>
        <dbReference type="ARBA" id="ARBA00068450"/>
    </source>
</evidence>
<comment type="subcellular location">
    <subcellularLocation>
        <location evidence="1">Membrane</location>
        <topology evidence="1">Multi-pass membrane protein</topology>
    </subcellularLocation>
</comment>
<feature type="transmembrane region" description="Helical" evidence="12">
    <location>
        <begin position="449"/>
        <end position="467"/>
    </location>
</feature>
<evidence type="ECO:0000256" key="1">
    <source>
        <dbReference type="ARBA" id="ARBA00004141"/>
    </source>
</evidence>
<accession>A0A6J1N1G3</accession>
<feature type="transmembrane region" description="Helical" evidence="12">
    <location>
        <begin position="20"/>
        <end position="39"/>
    </location>
</feature>
<keyword evidence="3" id="KW-0813">Transport</keyword>
<comment type="function">
    <text evidence="10">May be an inorganic phosphate cotransporter.</text>
</comment>
<feature type="domain" description="Major facilitator superfamily (MFS) profile" evidence="13">
    <location>
        <begin position="24"/>
        <end position="472"/>
    </location>
</feature>
<dbReference type="CDD" id="cd17318">
    <property type="entry name" value="MFS_SLC17"/>
    <property type="match status" value="1"/>
</dbReference>
<dbReference type="PANTHER" id="PTHR11662:SF280">
    <property type="entry name" value="FI21844P1-RELATED"/>
    <property type="match status" value="1"/>
</dbReference>
<dbReference type="InterPro" id="IPR020846">
    <property type="entry name" value="MFS_dom"/>
</dbReference>
<keyword evidence="7" id="KW-0915">Sodium</keyword>
<dbReference type="AlphaFoldDB" id="A0A6J1N1G3"/>
<dbReference type="InterPro" id="IPR011701">
    <property type="entry name" value="MFS"/>
</dbReference>
<dbReference type="RefSeq" id="XP_023940699.1">
    <property type="nucleotide sequence ID" value="XM_024084931.2"/>
</dbReference>
<comment type="similarity">
    <text evidence="2">Belongs to the major facilitator superfamily. Sodium/anion cotransporter family.</text>
</comment>
<dbReference type="InterPro" id="IPR036259">
    <property type="entry name" value="MFS_trans_sf"/>
</dbReference>
<evidence type="ECO:0000313" key="14">
    <source>
        <dbReference type="Proteomes" id="UP001652582"/>
    </source>
</evidence>
<dbReference type="GO" id="GO:0016020">
    <property type="term" value="C:membrane"/>
    <property type="evidence" value="ECO:0007669"/>
    <property type="project" value="UniProtKB-SubCell"/>
</dbReference>
<keyword evidence="8 12" id="KW-0472">Membrane</keyword>
<evidence type="ECO:0000313" key="15">
    <source>
        <dbReference type="RefSeq" id="XP_023940699.1"/>
    </source>
</evidence>
<feature type="transmembrane region" description="Helical" evidence="12">
    <location>
        <begin position="379"/>
        <end position="402"/>
    </location>
</feature>
<dbReference type="Proteomes" id="UP001652582">
    <property type="component" value="Chromosome 14"/>
</dbReference>
<evidence type="ECO:0000256" key="9">
    <source>
        <dbReference type="ARBA" id="ARBA00023201"/>
    </source>
</evidence>
<keyword evidence="6 12" id="KW-1133">Transmembrane helix</keyword>
<reference evidence="15" key="1">
    <citation type="submission" date="2025-08" db="UniProtKB">
        <authorList>
            <consortium name="RefSeq"/>
        </authorList>
    </citation>
    <scope>IDENTIFICATION</scope>
</reference>
<evidence type="ECO:0000256" key="8">
    <source>
        <dbReference type="ARBA" id="ARBA00023136"/>
    </source>
</evidence>
<feature type="transmembrane region" description="Helical" evidence="12">
    <location>
        <begin position="187"/>
        <end position="209"/>
    </location>
</feature>
<evidence type="ECO:0000256" key="12">
    <source>
        <dbReference type="SAM" id="Phobius"/>
    </source>
</evidence>
<dbReference type="InterPro" id="IPR050382">
    <property type="entry name" value="MFS_Na/Anion_cotransporter"/>
</dbReference>
<dbReference type="Pfam" id="PF07690">
    <property type="entry name" value="MFS_1"/>
    <property type="match status" value="1"/>
</dbReference>
<feature type="transmembrane region" description="Helical" evidence="12">
    <location>
        <begin position="353"/>
        <end position="373"/>
    </location>
</feature>
<evidence type="ECO:0000256" key="5">
    <source>
        <dbReference type="ARBA" id="ARBA00022847"/>
    </source>
</evidence>
<dbReference type="FunFam" id="1.20.1250.20:FF:000144">
    <property type="entry name" value="Picot, isoform B"/>
    <property type="match status" value="1"/>
</dbReference>
<dbReference type="SUPFAM" id="SSF103473">
    <property type="entry name" value="MFS general substrate transporter"/>
    <property type="match status" value="1"/>
</dbReference>
<organism evidence="14 15">
    <name type="scientific">Bicyclus anynana</name>
    <name type="common">Squinting bush brown butterfly</name>
    <dbReference type="NCBI Taxonomy" id="110368"/>
    <lineage>
        <taxon>Eukaryota</taxon>
        <taxon>Metazoa</taxon>
        <taxon>Ecdysozoa</taxon>
        <taxon>Arthropoda</taxon>
        <taxon>Hexapoda</taxon>
        <taxon>Insecta</taxon>
        <taxon>Pterygota</taxon>
        <taxon>Neoptera</taxon>
        <taxon>Endopterygota</taxon>
        <taxon>Lepidoptera</taxon>
        <taxon>Glossata</taxon>
        <taxon>Ditrysia</taxon>
        <taxon>Papilionoidea</taxon>
        <taxon>Nymphalidae</taxon>
        <taxon>Satyrinae</taxon>
        <taxon>Satyrini</taxon>
        <taxon>Mycalesina</taxon>
        <taxon>Bicyclus</taxon>
    </lineage>
</organism>
<dbReference type="GO" id="GO:0006814">
    <property type="term" value="P:sodium ion transport"/>
    <property type="evidence" value="ECO:0007669"/>
    <property type="project" value="UniProtKB-KW"/>
</dbReference>
<keyword evidence="14" id="KW-1185">Reference proteome</keyword>
<evidence type="ECO:0000256" key="10">
    <source>
        <dbReference type="ARBA" id="ARBA00054632"/>
    </source>
</evidence>
<dbReference type="PROSITE" id="PS50850">
    <property type="entry name" value="MFS"/>
    <property type="match status" value="1"/>
</dbReference>
<evidence type="ECO:0000256" key="6">
    <source>
        <dbReference type="ARBA" id="ARBA00022989"/>
    </source>
</evidence>
<sequence length="496" mass="55180">MGVPVEIENIPPKGWGVRHTQTILLFFGMLLAFTMRVNMSMAIVDMTSNNTAIANETNVENIDMTNSDMASENITSASTEANKGVHFDWDLQQQSMILSSFFWGYVVLQVPGGELAKRLGGKLLITISVAVNSLISLVLPISAQIGDWKFVIFWRVLQGLTQAFVYPSMHHLVSQWIPLEEKGRLSTIIYAGGQLGIALQLIASGFLATAWGWQAIFYTNGVLGLAWTLAYCFLGSQSPEASKRIAKEELSYIQTSLGRVGEQKKYPTPYKKIALCLPFWAAVIAHCGQNWGFFTLMTEMPTYMKEVLHFNLAKNGILSSLPYLAMFLLSFPMGILTDLIIRRNWLSVSNTRKLFNSIGLWGPALALVGLALAPSHIDWLPVVMLVISVGINAGQYTGFMLISIDLAPNFSSNLMGISNFFANVISIIAPLVCGVIVHDKTDPQEWHKVFYLASGIYFFTNLFFILFTTSEQQSWNEPDIDMDVETRSRQKSSSLH</sequence>
<proteinExistence type="inferred from homology"/>
<gene>
    <name evidence="15" type="primary">LOC112047717</name>
</gene>
<dbReference type="FunFam" id="1.20.1250.20:FF:000003">
    <property type="entry name" value="Solute carrier family 17 member 3"/>
    <property type="match status" value="1"/>
</dbReference>
<dbReference type="GO" id="GO:0015293">
    <property type="term" value="F:symporter activity"/>
    <property type="evidence" value="ECO:0007669"/>
    <property type="project" value="UniProtKB-KW"/>
</dbReference>